<proteinExistence type="predicted"/>
<comment type="caution">
    <text evidence="1">The sequence shown here is derived from an EMBL/GenBank/DDBJ whole genome shotgun (WGS) entry which is preliminary data.</text>
</comment>
<protein>
    <submittedName>
        <fullName evidence="1">Uncharacterized protein</fullName>
    </submittedName>
</protein>
<keyword evidence="2" id="KW-1185">Reference proteome</keyword>
<sequence length="250" mass="27212">MAQRFQEALHAGDGDMCPALSFMIGKPELYSAAPRRHAHSRRAKMTAQTTWASTQHTASRRAWVASRWAVRRRWRHSRLSTLITRNGRPTAPLDPAAEPVVPHGRPLYPVSPLDAHLEPPLTFADMVGFTVPAQDPEPQLNLVNYINAEPDVDTVSVDSGSVDSNTSCYGVAVPAVRQRYAVGAGGMSPLLKHSLISACIYALFCVCATATPLTGQALGGATDTAALRLHLNRRAAVFLHLDIYIWTLVL</sequence>
<gene>
    <name evidence="1" type="ORF">CYMTET_49584</name>
</gene>
<dbReference type="Proteomes" id="UP001190700">
    <property type="component" value="Unassembled WGS sequence"/>
</dbReference>
<accession>A0AAE0BPV5</accession>
<evidence type="ECO:0000313" key="1">
    <source>
        <dbReference type="EMBL" id="KAK3240583.1"/>
    </source>
</evidence>
<dbReference type="EMBL" id="LGRX02033599">
    <property type="protein sequence ID" value="KAK3240583.1"/>
    <property type="molecule type" value="Genomic_DNA"/>
</dbReference>
<dbReference type="AlphaFoldDB" id="A0AAE0BPV5"/>
<evidence type="ECO:0000313" key="2">
    <source>
        <dbReference type="Proteomes" id="UP001190700"/>
    </source>
</evidence>
<reference evidence="1 2" key="1">
    <citation type="journal article" date="2015" name="Genome Biol. Evol.">
        <title>Comparative Genomics of a Bacterivorous Green Alga Reveals Evolutionary Causalities and Consequences of Phago-Mixotrophic Mode of Nutrition.</title>
        <authorList>
            <person name="Burns J.A."/>
            <person name="Paasch A."/>
            <person name="Narechania A."/>
            <person name="Kim E."/>
        </authorList>
    </citation>
    <scope>NUCLEOTIDE SEQUENCE [LARGE SCALE GENOMIC DNA]</scope>
    <source>
        <strain evidence="1 2">PLY_AMNH</strain>
    </source>
</reference>
<name>A0AAE0BPV5_9CHLO</name>
<organism evidence="1 2">
    <name type="scientific">Cymbomonas tetramitiformis</name>
    <dbReference type="NCBI Taxonomy" id="36881"/>
    <lineage>
        <taxon>Eukaryota</taxon>
        <taxon>Viridiplantae</taxon>
        <taxon>Chlorophyta</taxon>
        <taxon>Pyramimonadophyceae</taxon>
        <taxon>Pyramimonadales</taxon>
        <taxon>Pyramimonadaceae</taxon>
        <taxon>Cymbomonas</taxon>
    </lineage>
</organism>